<organism evidence="7 8">
    <name type="scientific">Paenibacillus alvei</name>
    <name type="common">Bacillus alvei</name>
    <dbReference type="NCBI Taxonomy" id="44250"/>
    <lineage>
        <taxon>Bacteria</taxon>
        <taxon>Bacillati</taxon>
        <taxon>Bacillota</taxon>
        <taxon>Bacilli</taxon>
        <taxon>Bacillales</taxon>
        <taxon>Paenibacillaceae</taxon>
        <taxon>Paenibacillus</taxon>
    </lineage>
</organism>
<dbReference type="InterPro" id="IPR006060">
    <property type="entry name" value="Maltose/Cyclodextrin-bd"/>
</dbReference>
<dbReference type="InterPro" id="IPR006059">
    <property type="entry name" value="SBP"/>
</dbReference>
<keyword evidence="5" id="KW-1003">Cell membrane</keyword>
<evidence type="ECO:0000313" key="7">
    <source>
        <dbReference type="EMBL" id="SYX85483.1"/>
    </source>
</evidence>
<feature type="chain" id="PRO_5016482137" description="Maltodextrin-binding protein" evidence="5">
    <location>
        <begin position="28"/>
        <end position="431"/>
    </location>
</feature>
<reference evidence="8" key="1">
    <citation type="submission" date="2018-08" db="EMBL/GenBank/DDBJ databases">
        <authorList>
            <person name="Chevrot R."/>
        </authorList>
    </citation>
    <scope>NUCLEOTIDE SEQUENCE [LARGE SCALE GENOMIC DNA]</scope>
</reference>
<dbReference type="PRINTS" id="PR00181">
    <property type="entry name" value="MALTOSEBP"/>
</dbReference>
<evidence type="ECO:0000256" key="3">
    <source>
        <dbReference type="ARBA" id="ARBA00022597"/>
    </source>
</evidence>
<evidence type="ECO:0000256" key="2">
    <source>
        <dbReference type="ARBA" id="ARBA00022448"/>
    </source>
</evidence>
<evidence type="ECO:0000313" key="8">
    <source>
        <dbReference type="Proteomes" id="UP000304148"/>
    </source>
</evidence>
<evidence type="ECO:0000256" key="4">
    <source>
        <dbReference type="ARBA" id="ARBA00022729"/>
    </source>
</evidence>
<dbReference type="GO" id="GO:0042956">
    <property type="term" value="P:maltodextrin transmembrane transport"/>
    <property type="evidence" value="ECO:0007669"/>
    <property type="project" value="TreeGrafter"/>
</dbReference>
<dbReference type="Pfam" id="PF13416">
    <property type="entry name" value="SBP_bac_8"/>
    <property type="match status" value="1"/>
</dbReference>
<sequence length="431" mass="46785">MAKRFFISMLMVSLCIMMLLSACGVQHATSTSPEAGGKNAHQGEGQAGSQPEKGAHLLVWESKGPELDFLKAVAEDFEQEYGIGVKVVAVPSIDAVTKLTTDGPAGIGADVFSAPHDHLGNAVMAGLVLQNDVYDEQMKHQIMDSALEGVSYDGVFYGFPTAIDTYALYYNKKLLKKAPATYQELIRFADTYNDPKNKQYAFMWNVGQLYQSYSFLAGYGGYIFGNGGKDADDIGLSNAESIAGAEFFQSLKKILPVNSNDMNDNIITGFFMEGKTAAIIGGPWLMTDVKSAGIDFGVAPLPLLPNGEHPRSMSGIRALYVSSYTEYPVAAKLFASYATSRKNLVKRYEMTTQLPPRQDMMEEPVIKGNANALAFLEQTKHSAPMPSIPEMGNVWVPAGAALAGIWNDNQKPGEVLKKAVEQIKTAIQTKK</sequence>
<dbReference type="PANTHER" id="PTHR30061">
    <property type="entry name" value="MALTOSE-BINDING PERIPLASMIC PROTEIN"/>
    <property type="match status" value="1"/>
</dbReference>
<dbReference type="PROSITE" id="PS51257">
    <property type="entry name" value="PROKAR_LIPOPROTEIN"/>
    <property type="match status" value="1"/>
</dbReference>
<keyword evidence="5" id="KW-0472">Membrane</keyword>
<evidence type="ECO:0000256" key="6">
    <source>
        <dbReference type="SAM" id="MobiDB-lite"/>
    </source>
</evidence>
<dbReference type="CDD" id="cd13586">
    <property type="entry name" value="PBP2_Maltose_binding_like"/>
    <property type="match status" value="1"/>
</dbReference>
<dbReference type="GO" id="GO:0015144">
    <property type="term" value="F:carbohydrate transmembrane transporter activity"/>
    <property type="evidence" value="ECO:0007669"/>
    <property type="project" value="InterPro"/>
</dbReference>
<dbReference type="GO" id="GO:0015768">
    <property type="term" value="P:maltose transport"/>
    <property type="evidence" value="ECO:0007669"/>
    <property type="project" value="TreeGrafter"/>
</dbReference>
<feature type="region of interest" description="Disordered" evidence="6">
    <location>
        <begin position="30"/>
        <end position="51"/>
    </location>
</feature>
<dbReference type="RefSeq" id="WP_138187250.1">
    <property type="nucleotide sequence ID" value="NZ_LS992241.1"/>
</dbReference>
<dbReference type="GO" id="GO:1901982">
    <property type="term" value="F:maltose binding"/>
    <property type="evidence" value="ECO:0007669"/>
    <property type="project" value="TreeGrafter"/>
</dbReference>
<dbReference type="EMBL" id="LS992241">
    <property type="protein sequence ID" value="SYX85483.1"/>
    <property type="molecule type" value="Genomic_DNA"/>
</dbReference>
<keyword evidence="3 5" id="KW-0762">Sugar transport</keyword>
<comment type="similarity">
    <text evidence="1 5">Belongs to the bacterial solute-binding protein 1 family.</text>
</comment>
<evidence type="ECO:0000256" key="1">
    <source>
        <dbReference type="ARBA" id="ARBA00008520"/>
    </source>
</evidence>
<dbReference type="SUPFAM" id="SSF53850">
    <property type="entry name" value="Periplasmic binding protein-like II"/>
    <property type="match status" value="1"/>
</dbReference>
<accession>A0A383RF63</accession>
<name>A0A383RF63_PAEAL</name>
<keyword evidence="4 5" id="KW-0732">Signal</keyword>
<evidence type="ECO:0000256" key="5">
    <source>
        <dbReference type="RuleBase" id="RU365005"/>
    </source>
</evidence>
<dbReference type="Gene3D" id="3.40.190.10">
    <property type="entry name" value="Periplasmic binding protein-like II"/>
    <property type="match status" value="2"/>
</dbReference>
<feature type="signal peptide" evidence="5">
    <location>
        <begin position="1"/>
        <end position="27"/>
    </location>
</feature>
<dbReference type="PANTHER" id="PTHR30061:SF50">
    <property type="entry name" value="MALTOSE_MALTODEXTRIN-BINDING PERIPLASMIC PROTEIN"/>
    <property type="match status" value="1"/>
</dbReference>
<keyword evidence="5" id="KW-0449">Lipoprotein</keyword>
<dbReference type="AlphaFoldDB" id="A0A383RF63"/>
<protein>
    <recommendedName>
        <fullName evidence="5">Maltodextrin-binding protein</fullName>
    </recommendedName>
</protein>
<gene>
    <name evidence="7" type="ORF">PBLR_13905</name>
</gene>
<keyword evidence="2 5" id="KW-0813">Transport</keyword>
<comment type="subcellular location">
    <subcellularLocation>
        <location evidence="5">Cell membrane</location>
        <topology evidence="5">Lipid-anchor</topology>
    </subcellularLocation>
</comment>
<dbReference type="Proteomes" id="UP000304148">
    <property type="component" value="Chromosome"/>
</dbReference>
<proteinExistence type="inferred from homology"/>
<dbReference type="GO" id="GO:0055052">
    <property type="term" value="C:ATP-binding cassette (ABC) transporter complex, substrate-binding subunit-containing"/>
    <property type="evidence" value="ECO:0007669"/>
    <property type="project" value="TreeGrafter"/>
</dbReference>